<proteinExistence type="predicted"/>
<dbReference type="RefSeq" id="WP_205861006.1">
    <property type="nucleotide sequence ID" value="NZ_BAAAQJ010000008.1"/>
</dbReference>
<organism evidence="4 5">
    <name type="scientific">Planosporangium flavigriseum</name>
    <dbReference type="NCBI Taxonomy" id="373681"/>
    <lineage>
        <taxon>Bacteria</taxon>
        <taxon>Bacillati</taxon>
        <taxon>Actinomycetota</taxon>
        <taxon>Actinomycetes</taxon>
        <taxon>Micromonosporales</taxon>
        <taxon>Micromonosporaceae</taxon>
        <taxon>Planosporangium</taxon>
    </lineage>
</organism>
<feature type="region of interest" description="Disordered" evidence="2">
    <location>
        <begin position="87"/>
        <end position="113"/>
    </location>
</feature>
<keyword evidence="3" id="KW-0812">Transmembrane</keyword>
<keyword evidence="3" id="KW-1133">Transmembrane helix</keyword>
<keyword evidence="5" id="KW-1185">Reference proteome</keyword>
<sequence length="249" mass="27643">MPTSVLLAVLAAAGLLALAPALVRRYDATERLVAERALSTARVLARIGGQTHRRRRTVPGKRPVNPPRFIVARMSGGVPVGEPALAVVPDSVSPSGPDDSEESGSVRRTPKRAPMRLRHTPAVYRRRRVFAALLLLNLVELVGVIVVGPGFWISTAVTGTLLVAYMVHLRQRAIVEQRRRREEARYAAWVAARQAAIRREQARRAAARREALRRQLQEREETRRQAVRLAAQSAVRGRAYEARAVGQDW</sequence>
<evidence type="ECO:0000256" key="2">
    <source>
        <dbReference type="SAM" id="MobiDB-lite"/>
    </source>
</evidence>
<name>A0A8J3LJ54_9ACTN</name>
<feature type="transmembrane region" description="Helical" evidence="3">
    <location>
        <begin position="128"/>
        <end position="145"/>
    </location>
</feature>
<dbReference type="AlphaFoldDB" id="A0A8J3LJ54"/>
<evidence type="ECO:0000256" key="1">
    <source>
        <dbReference type="SAM" id="Coils"/>
    </source>
</evidence>
<evidence type="ECO:0000313" key="4">
    <source>
        <dbReference type="EMBL" id="GIG72269.1"/>
    </source>
</evidence>
<accession>A0A8J3LJ54</accession>
<keyword evidence="1" id="KW-0175">Coiled coil</keyword>
<reference evidence="4" key="1">
    <citation type="submission" date="2021-01" db="EMBL/GenBank/DDBJ databases">
        <title>Whole genome shotgun sequence of Planosporangium flavigriseum NBRC 105377.</title>
        <authorList>
            <person name="Komaki H."/>
            <person name="Tamura T."/>
        </authorList>
    </citation>
    <scope>NUCLEOTIDE SEQUENCE</scope>
    <source>
        <strain evidence="4">NBRC 105377</strain>
    </source>
</reference>
<dbReference type="EMBL" id="BONU01000003">
    <property type="protein sequence ID" value="GIG72269.1"/>
    <property type="molecule type" value="Genomic_DNA"/>
</dbReference>
<dbReference type="Proteomes" id="UP000653674">
    <property type="component" value="Unassembled WGS sequence"/>
</dbReference>
<keyword evidence="3" id="KW-0472">Membrane</keyword>
<feature type="coiled-coil region" evidence="1">
    <location>
        <begin position="199"/>
        <end position="232"/>
    </location>
</feature>
<evidence type="ECO:0000313" key="5">
    <source>
        <dbReference type="Proteomes" id="UP000653674"/>
    </source>
</evidence>
<protein>
    <submittedName>
        <fullName evidence="4">Uncharacterized protein</fullName>
    </submittedName>
</protein>
<feature type="transmembrane region" description="Helical" evidence="3">
    <location>
        <begin position="6"/>
        <end position="23"/>
    </location>
</feature>
<evidence type="ECO:0000256" key="3">
    <source>
        <dbReference type="SAM" id="Phobius"/>
    </source>
</evidence>
<feature type="transmembrane region" description="Helical" evidence="3">
    <location>
        <begin position="151"/>
        <end position="169"/>
    </location>
</feature>
<feature type="compositionally biased region" description="Low complexity" evidence="2">
    <location>
        <begin position="87"/>
        <end position="97"/>
    </location>
</feature>
<comment type="caution">
    <text evidence="4">The sequence shown here is derived from an EMBL/GenBank/DDBJ whole genome shotgun (WGS) entry which is preliminary data.</text>
</comment>
<gene>
    <name evidence="4" type="ORF">Pfl04_06730</name>
</gene>